<dbReference type="Proteomes" id="UP000256514">
    <property type="component" value="Unassembled WGS sequence"/>
</dbReference>
<organism evidence="7 8">
    <name type="scientific">Helicobacter equorum</name>
    <dbReference type="NCBI Taxonomy" id="361872"/>
    <lineage>
        <taxon>Bacteria</taxon>
        <taxon>Pseudomonadati</taxon>
        <taxon>Campylobacterota</taxon>
        <taxon>Epsilonproteobacteria</taxon>
        <taxon>Campylobacterales</taxon>
        <taxon>Helicobacteraceae</taxon>
        <taxon>Helicobacter</taxon>
    </lineage>
</organism>
<evidence type="ECO:0000259" key="6">
    <source>
        <dbReference type="Pfam" id="PF00288"/>
    </source>
</evidence>
<dbReference type="RefSeq" id="WP_115571286.1">
    <property type="nucleotide sequence ID" value="NZ_NXLT01000005.1"/>
</dbReference>
<keyword evidence="2" id="KW-0547">Nucleotide-binding</keyword>
<dbReference type="InterPro" id="IPR006204">
    <property type="entry name" value="GHMP_kinase_N_dom"/>
</dbReference>
<dbReference type="SUPFAM" id="SSF55060">
    <property type="entry name" value="GHMP Kinase, C-terminal domain"/>
    <property type="match status" value="1"/>
</dbReference>
<keyword evidence="8" id="KW-1185">Reference proteome</keyword>
<dbReference type="PIRSF" id="PIRSF010376">
    <property type="entry name" value="IspE"/>
    <property type="match status" value="1"/>
</dbReference>
<dbReference type="InterPro" id="IPR014721">
    <property type="entry name" value="Ribsml_uS5_D2-typ_fold_subgr"/>
</dbReference>
<dbReference type="GO" id="GO:0005524">
    <property type="term" value="F:ATP binding"/>
    <property type="evidence" value="ECO:0007669"/>
    <property type="project" value="UniProtKB-KW"/>
</dbReference>
<dbReference type="InterPro" id="IPR004424">
    <property type="entry name" value="IspE"/>
</dbReference>
<evidence type="ECO:0000313" key="8">
    <source>
        <dbReference type="Proteomes" id="UP000256514"/>
    </source>
</evidence>
<feature type="domain" description="GHMP kinase N-terminal" evidence="6">
    <location>
        <begin position="72"/>
        <end position="152"/>
    </location>
</feature>
<dbReference type="GO" id="GO:0016114">
    <property type="term" value="P:terpenoid biosynthetic process"/>
    <property type="evidence" value="ECO:0007669"/>
    <property type="project" value="UniProtKB-UniRule"/>
</dbReference>
<accession>A0A3D8IMU5</accession>
<dbReference type="Pfam" id="PF00288">
    <property type="entry name" value="GHMP_kinases_N"/>
    <property type="match status" value="1"/>
</dbReference>
<dbReference type="EC" id="2.7.1.148" evidence="5"/>
<evidence type="ECO:0000256" key="5">
    <source>
        <dbReference type="NCBIfam" id="TIGR00154"/>
    </source>
</evidence>
<proteinExistence type="predicted"/>
<sequence length="264" mass="29236">MQPLIFKSYPKLNIFLKIIGRRSDRFHLLSSRFVLAKGALFDTISIESSSTGFVLEGEFGCKLESNTIYKAKCAIKELAQNKYKDSHLAACIESLKICVQKRIPEGAGLGGGSANAASFVHAVCNLYHISLDTQDYAYIAQRCGADVAFFLHRYESANVGGIGEEVIAFKETLPEFEIFTPQILCSTPAVYKAYATHTTNFSPLPTQWLNTKSTQILQSHTLQELNDLYISACYVAPELESLRKDLGSGWFFSGSGSSFFRPKP</sequence>
<evidence type="ECO:0000256" key="2">
    <source>
        <dbReference type="ARBA" id="ARBA00022741"/>
    </source>
</evidence>
<evidence type="ECO:0000256" key="3">
    <source>
        <dbReference type="ARBA" id="ARBA00022777"/>
    </source>
</evidence>
<keyword evidence="1" id="KW-0808">Transferase</keyword>
<dbReference type="InterPro" id="IPR020568">
    <property type="entry name" value="Ribosomal_Su5_D2-typ_SF"/>
</dbReference>
<evidence type="ECO:0000256" key="4">
    <source>
        <dbReference type="ARBA" id="ARBA00022840"/>
    </source>
</evidence>
<keyword evidence="4" id="KW-0067">ATP-binding</keyword>
<dbReference type="PANTHER" id="PTHR43527:SF2">
    <property type="entry name" value="4-DIPHOSPHOCYTIDYL-2-C-METHYL-D-ERYTHRITOL KINASE, CHLOROPLASTIC"/>
    <property type="match status" value="1"/>
</dbReference>
<dbReference type="NCBIfam" id="TIGR00154">
    <property type="entry name" value="ispE"/>
    <property type="match status" value="1"/>
</dbReference>
<dbReference type="AlphaFoldDB" id="A0A3D8IMU5"/>
<dbReference type="SUPFAM" id="SSF54211">
    <property type="entry name" value="Ribosomal protein S5 domain 2-like"/>
    <property type="match status" value="1"/>
</dbReference>
<reference evidence="7 8" key="1">
    <citation type="submission" date="2018-04" db="EMBL/GenBank/DDBJ databases">
        <title>Novel Campyloabacter and Helicobacter Species and Strains.</title>
        <authorList>
            <person name="Mannion A.J."/>
            <person name="Shen Z."/>
            <person name="Fox J.G."/>
        </authorList>
    </citation>
    <scope>NUCLEOTIDE SEQUENCE [LARGE SCALE GENOMIC DNA]</scope>
    <source>
        <strain evidence="7 8">MIT 12-6600</strain>
    </source>
</reference>
<dbReference type="EMBL" id="NXLT01000005">
    <property type="protein sequence ID" value="RDU66588.1"/>
    <property type="molecule type" value="Genomic_DNA"/>
</dbReference>
<evidence type="ECO:0000313" key="7">
    <source>
        <dbReference type="EMBL" id="RDU66588.1"/>
    </source>
</evidence>
<dbReference type="NCBIfam" id="NF003216">
    <property type="entry name" value="PRK04181.1"/>
    <property type="match status" value="1"/>
</dbReference>
<keyword evidence="3 7" id="KW-0418">Kinase</keyword>
<dbReference type="OrthoDB" id="9809438at2"/>
<evidence type="ECO:0000256" key="1">
    <source>
        <dbReference type="ARBA" id="ARBA00022679"/>
    </source>
</evidence>
<dbReference type="PANTHER" id="PTHR43527">
    <property type="entry name" value="4-DIPHOSPHOCYTIDYL-2-C-METHYL-D-ERYTHRITOL KINASE, CHLOROPLASTIC"/>
    <property type="match status" value="1"/>
</dbReference>
<dbReference type="GO" id="GO:0050515">
    <property type="term" value="F:4-(cytidine 5'-diphospho)-2-C-methyl-D-erythritol kinase activity"/>
    <property type="evidence" value="ECO:0007669"/>
    <property type="project" value="UniProtKB-UniRule"/>
</dbReference>
<dbReference type="Gene3D" id="3.30.70.890">
    <property type="entry name" value="GHMP kinase, C-terminal domain"/>
    <property type="match status" value="1"/>
</dbReference>
<dbReference type="Gene3D" id="3.30.230.10">
    <property type="match status" value="1"/>
</dbReference>
<dbReference type="InterPro" id="IPR036554">
    <property type="entry name" value="GHMP_kinase_C_sf"/>
</dbReference>
<protein>
    <recommendedName>
        <fullName evidence="5">4-(cytidine 5'-diphospho)-2-C-methyl-D-erythritol kinase</fullName>
        <ecNumber evidence="5">2.7.1.148</ecNumber>
    </recommendedName>
</protein>
<gene>
    <name evidence="7" type="ORF">CQA54_06400</name>
</gene>
<name>A0A3D8IMU5_9HELI</name>
<comment type="caution">
    <text evidence="7">The sequence shown here is derived from an EMBL/GenBank/DDBJ whole genome shotgun (WGS) entry which is preliminary data.</text>
</comment>